<dbReference type="InterPro" id="IPR056423">
    <property type="entry name" value="BACK_BPM_SPOP"/>
</dbReference>
<dbReference type="PANTHER" id="PTHR26379">
    <property type="entry name" value="BTB/POZ AND MATH DOMAIN-CONTAINING PROTEIN 1"/>
    <property type="match status" value="1"/>
</dbReference>
<dbReference type="SMART" id="SM00225">
    <property type="entry name" value="BTB"/>
    <property type="match status" value="1"/>
</dbReference>
<evidence type="ECO:0000259" key="3">
    <source>
        <dbReference type="PROSITE" id="PS50097"/>
    </source>
</evidence>
<dbReference type="PROSITE" id="PS50097">
    <property type="entry name" value="BTB"/>
    <property type="match status" value="1"/>
</dbReference>
<dbReference type="InterPro" id="IPR011333">
    <property type="entry name" value="SKP1/BTB/POZ_sf"/>
</dbReference>
<dbReference type="CDD" id="cd18280">
    <property type="entry name" value="BTB_POZ_BPM_plant"/>
    <property type="match status" value="1"/>
</dbReference>
<dbReference type="SUPFAM" id="SSF54695">
    <property type="entry name" value="POZ domain"/>
    <property type="match status" value="1"/>
</dbReference>
<evidence type="ECO:0000313" key="5">
    <source>
        <dbReference type="EMBL" id="AAQ06278.1"/>
    </source>
</evidence>
<dbReference type="Gene3D" id="1.25.40.420">
    <property type="match status" value="1"/>
</dbReference>
<dbReference type="AlphaFoldDB" id="Q5NKQ9"/>
<dbReference type="Pfam" id="PF24570">
    <property type="entry name" value="BACK_BPM_SPOP"/>
    <property type="match status" value="1"/>
</dbReference>
<sequence length="369" mass="41447">MSSFAGLTVVANGKRCSDWTPDTGATDGSGYHLLLIQDYSRTRRQVTTGEHISSHPFTVGGHRWSVRYYPNGDKPNCAGFVSLYVDLLDDTFEKPIDVQFDFSFVDPAVKHKKPANIGESGTPVPDVFSQVNSAWGREKFIEKDAVERWAKHMGNYLAIRCDIVVVRDHAELVLPDIGQHLHHLLETELGADVRFEVGGELFAAHRYILAARSSVFRAQLFGPMKEGATTMPGAIVIEDMKANVYRAMLSFIYTDTLPTMEKAEEDEEGVMWLQDLLVAADRYDLQRLKFLCEEKLSEHIRVSTVASTLALAERHHCRMLKEACFQLLQVQTPSCLQEVMASSGWEHIVMAYPSVLNELIAKLISLNQK</sequence>
<dbReference type="InterPro" id="IPR000210">
    <property type="entry name" value="BTB/POZ_dom"/>
</dbReference>
<dbReference type="PROSITE" id="PS50144">
    <property type="entry name" value="MATH"/>
    <property type="match status" value="1"/>
</dbReference>
<organism evidence="5">
    <name type="scientific">Triticum monococcum</name>
    <name type="common">Einkorn wheat</name>
    <name type="synonym">Crithodium monococcum</name>
    <dbReference type="NCBI Taxonomy" id="4568"/>
    <lineage>
        <taxon>Eukaryota</taxon>
        <taxon>Viridiplantae</taxon>
        <taxon>Streptophyta</taxon>
        <taxon>Embryophyta</taxon>
        <taxon>Tracheophyta</taxon>
        <taxon>Spermatophyta</taxon>
        <taxon>Magnoliopsida</taxon>
        <taxon>Liliopsida</taxon>
        <taxon>Poales</taxon>
        <taxon>Poaceae</taxon>
        <taxon>BOP clade</taxon>
        <taxon>Pooideae</taxon>
        <taxon>Triticodae</taxon>
        <taxon>Triticeae</taxon>
        <taxon>Triticinae</taxon>
        <taxon>Triticum</taxon>
    </lineage>
</organism>
<dbReference type="Pfam" id="PF22486">
    <property type="entry name" value="MATH_2"/>
    <property type="match status" value="1"/>
</dbReference>
<dbReference type="SUPFAM" id="SSF49599">
    <property type="entry name" value="TRAF domain-like"/>
    <property type="match status" value="1"/>
</dbReference>
<dbReference type="CDD" id="cd00121">
    <property type="entry name" value="MATH"/>
    <property type="match status" value="1"/>
</dbReference>
<feature type="domain" description="BTB" evidence="3">
    <location>
        <begin position="191"/>
        <end position="261"/>
    </location>
</feature>
<dbReference type="PANTHER" id="PTHR26379:SF295">
    <property type="entry name" value="OS10G0429651 PROTEIN"/>
    <property type="match status" value="1"/>
</dbReference>
<proteinExistence type="inferred from homology"/>
<accession>Q5NKQ9</accession>
<dbReference type="Pfam" id="PF00651">
    <property type="entry name" value="BTB"/>
    <property type="match status" value="1"/>
</dbReference>
<comment type="similarity">
    <text evidence="2">Belongs to the Tdpoz family.</text>
</comment>
<evidence type="ECO:0000256" key="1">
    <source>
        <dbReference type="ARBA" id="ARBA00004906"/>
    </source>
</evidence>
<protein>
    <submittedName>
        <fullName evidence="5">Uncharacterized protein 5K14.5</fullName>
    </submittedName>
</protein>
<dbReference type="InterPro" id="IPR008974">
    <property type="entry name" value="TRAF-like"/>
</dbReference>
<evidence type="ECO:0000256" key="2">
    <source>
        <dbReference type="ARBA" id="ARBA00010846"/>
    </source>
</evidence>
<evidence type="ECO:0000259" key="4">
    <source>
        <dbReference type="PROSITE" id="PS50144"/>
    </source>
</evidence>
<dbReference type="EMBL" id="AF488415">
    <property type="protein sequence ID" value="AAQ06278.1"/>
    <property type="molecule type" value="Genomic_DNA"/>
</dbReference>
<gene>
    <name evidence="5" type="primary">5K14.5</name>
</gene>
<dbReference type="InterPro" id="IPR002083">
    <property type="entry name" value="MATH/TRAF_dom"/>
</dbReference>
<name>Q5NKQ9_TRIMO</name>
<feature type="domain" description="MATH" evidence="4">
    <location>
        <begin position="29"/>
        <end position="163"/>
    </location>
</feature>
<dbReference type="Gene3D" id="3.30.710.10">
    <property type="entry name" value="Potassium Channel Kv1.1, Chain A"/>
    <property type="match status" value="1"/>
</dbReference>
<reference evidence="5" key="1">
    <citation type="submission" date="2002-02" db="EMBL/GenBank/DDBJ databases">
        <title>Comparative sequence analysis of homologous Wx1 regions in barley, maize, pearl millet, rice, sorghum and diploid wheat.</title>
        <authorList>
            <person name="Ma J."/>
            <person name="SanMiguel P.J."/>
            <person name="Dubcovsky J."/>
            <person name="Shiloff B.A."/>
            <person name="Rostoks N."/>
            <person name="Jiang Z."/>
            <person name="Busso C.S."/>
            <person name="Kleinhofs A."/>
            <person name="Devos K.M."/>
            <person name="Ramakrishna W."/>
            <person name="Bennetzen J.L."/>
        </authorList>
    </citation>
    <scope>NUCLEOTIDE SEQUENCE</scope>
</reference>
<dbReference type="GO" id="GO:0016567">
    <property type="term" value="P:protein ubiquitination"/>
    <property type="evidence" value="ECO:0007669"/>
    <property type="project" value="InterPro"/>
</dbReference>
<dbReference type="InterPro" id="IPR045005">
    <property type="entry name" value="BPM1-6"/>
</dbReference>
<dbReference type="Gene3D" id="2.60.210.10">
    <property type="entry name" value="Apoptosis, Tumor Necrosis Factor Receptor Associated Protein 2, Chain A"/>
    <property type="match status" value="1"/>
</dbReference>
<comment type="pathway">
    <text evidence="1">Protein modification; protein ubiquitination.</text>
</comment>